<dbReference type="GO" id="GO:0016887">
    <property type="term" value="F:ATP hydrolysis activity"/>
    <property type="evidence" value="ECO:0007669"/>
    <property type="project" value="InterPro"/>
</dbReference>
<dbReference type="SUPFAM" id="SSF52540">
    <property type="entry name" value="P-loop containing nucleoside triphosphate hydrolases"/>
    <property type="match status" value="1"/>
</dbReference>
<protein>
    <submittedName>
        <fullName evidence="2">AAA family ATPase</fullName>
    </submittedName>
</protein>
<dbReference type="Pfam" id="PF13401">
    <property type="entry name" value="AAA_22"/>
    <property type="match status" value="1"/>
</dbReference>
<dbReference type="InterPro" id="IPR011990">
    <property type="entry name" value="TPR-like_helical_dom_sf"/>
</dbReference>
<accession>A0A5B8M302</accession>
<dbReference type="PANTHER" id="PTHR47691">
    <property type="entry name" value="REGULATOR-RELATED"/>
    <property type="match status" value="1"/>
</dbReference>
<evidence type="ECO:0000313" key="2">
    <source>
        <dbReference type="EMBL" id="QDZ14531.1"/>
    </source>
</evidence>
<name>A0A5B8M302_9MICO</name>
<dbReference type="RefSeq" id="WP_146319526.1">
    <property type="nucleotide sequence ID" value="NZ_CP042305.1"/>
</dbReference>
<dbReference type="EMBL" id="CP042305">
    <property type="protein sequence ID" value="QDZ14531.1"/>
    <property type="molecule type" value="Genomic_DNA"/>
</dbReference>
<dbReference type="OrthoDB" id="9812579at2"/>
<dbReference type="Gene3D" id="3.40.50.300">
    <property type="entry name" value="P-loop containing nucleotide triphosphate hydrolases"/>
    <property type="match status" value="1"/>
</dbReference>
<dbReference type="Pfam" id="PF03704">
    <property type="entry name" value="BTAD"/>
    <property type="match status" value="1"/>
</dbReference>
<dbReference type="InterPro" id="IPR049945">
    <property type="entry name" value="AAA_22"/>
</dbReference>
<dbReference type="InterPro" id="IPR027417">
    <property type="entry name" value="P-loop_NTPase"/>
</dbReference>
<sequence>MSQASTRIPVHRVAVLGPVLVATPNGTLAEPGGSTAKALVVSLLLARGSLSVRGIGDDLWEDEPPRNLKAALQTLVSRVRAVAADGLIVSAPGGYELGAHGDSDLAEATRRRETARAALDRGDAVAAEGEASAGLALWRGEPGADLVPGDLARRLAAAAADLRRSLALLRADARIAAGDGTGALSDLEPFTEAAPLDEDLELRRLRAHAVTGRRNDAIREFGEFRTRMRDELGTTPSADLLALHTRLLREPDPDAAPHALHVGIRVPPNPLVGRDGDIDALESLLATSRLTTILGAGGLGKTRLAQELAGRAAQRMPGVVVVELASVRSGDDVPLALASTLGIREYTGTRLTLSDPAVRVDVRGRILSTLAERPTLLVMDNCEHIIEAAAEWIADILASTRDVRVLATSRAPLMIAAEQVYQLQPLAAATADRVPGPAVTLFIDRARAARPSVVLPIETIERLCTKLDGLPLAIELAAARVRSMSVEEIERRIDNRFVLLRGGDRSAPERHRTLLAVIDWSWNLLGDSEQRTLRRLSVFVDGFDSDAALAAGDPRDDVEADLEGLVNQSLLVAAESELTGRLRYRMLETVREFGAERLDEQCERDEVAARIRGWADAFALDALETTYGPEQVATFRRVEEEQDNLVAALRNALETGDRDTASSVYAALAMHWTLRGAHGEVLGFVPLLLDALRGYRPDELHRDAAMVTLALIGGLSMVTEVPLGLRALARLRVLDSISSPRDPRLNSVVRLALSLPDLGAAMKTVDDLRADEDPAISSMGYLLSSQLAENRGEIDEALVFSAQSFAKAELAGDVWTVGMSAHSLAQLHSQRGDAADVLVWARRARTNLELLNAGEDLQQLEWMCAMTDVTLGRPESARATFERLSQPHAESESYDWRDLKAIGHAGLAEIAAAADDWSEAERQYALAEQVWGDPPVGFAPWYYGAGAGLLICSVRAGDVDDPRTTKVARRMRARLLRDFRVRAGAVDLPITGLAALGLGVWLLAPGREGADACQHAAGLELLALGHGVNARQDFPSQGWARAADDVRRQHPELDPDAAWRAVEPLTLVERTERVHEVVRSLRPLFVRDAR</sequence>
<dbReference type="Pfam" id="PF25872">
    <property type="entry name" value="HTH_77"/>
    <property type="match status" value="1"/>
</dbReference>
<evidence type="ECO:0000313" key="3">
    <source>
        <dbReference type="Proteomes" id="UP000320216"/>
    </source>
</evidence>
<dbReference type="InterPro" id="IPR036388">
    <property type="entry name" value="WH-like_DNA-bd_sf"/>
</dbReference>
<dbReference type="Gene3D" id="1.25.40.10">
    <property type="entry name" value="Tetratricopeptide repeat domain"/>
    <property type="match status" value="1"/>
</dbReference>
<dbReference type="InterPro" id="IPR005158">
    <property type="entry name" value="BTAD"/>
</dbReference>
<feature type="domain" description="Bacterial transcriptional activator" evidence="1">
    <location>
        <begin position="103"/>
        <end position="248"/>
    </location>
</feature>
<dbReference type="KEGG" id="huw:FPZ11_06960"/>
<dbReference type="Proteomes" id="UP000320216">
    <property type="component" value="Chromosome"/>
</dbReference>
<dbReference type="SUPFAM" id="SSF48452">
    <property type="entry name" value="TPR-like"/>
    <property type="match status" value="1"/>
</dbReference>
<organism evidence="2 3">
    <name type="scientific">Humibacter ginsenosidimutans</name>
    <dbReference type="NCBI Taxonomy" id="2599293"/>
    <lineage>
        <taxon>Bacteria</taxon>
        <taxon>Bacillati</taxon>
        <taxon>Actinomycetota</taxon>
        <taxon>Actinomycetes</taxon>
        <taxon>Micrococcales</taxon>
        <taxon>Microbacteriaceae</taxon>
        <taxon>Humibacter</taxon>
    </lineage>
</organism>
<reference evidence="2 3" key="1">
    <citation type="submission" date="2019-07" db="EMBL/GenBank/DDBJ databases">
        <title>Full genome sequence of Humibacter sp. WJ7-1.</title>
        <authorList>
            <person name="Im W.-T."/>
        </authorList>
    </citation>
    <scope>NUCLEOTIDE SEQUENCE [LARGE SCALE GENOMIC DNA]</scope>
    <source>
        <strain evidence="2 3">WJ7-1</strain>
    </source>
</reference>
<dbReference type="InterPro" id="IPR058852">
    <property type="entry name" value="HTH_77"/>
</dbReference>
<proteinExistence type="predicted"/>
<gene>
    <name evidence="2" type="ORF">FPZ11_06960</name>
</gene>
<evidence type="ECO:0000259" key="1">
    <source>
        <dbReference type="SMART" id="SM01043"/>
    </source>
</evidence>
<dbReference type="Gene3D" id="1.10.10.10">
    <property type="entry name" value="Winged helix-like DNA-binding domain superfamily/Winged helix DNA-binding domain"/>
    <property type="match status" value="1"/>
</dbReference>
<dbReference type="SMART" id="SM01043">
    <property type="entry name" value="BTAD"/>
    <property type="match status" value="1"/>
</dbReference>
<keyword evidence="3" id="KW-1185">Reference proteome</keyword>
<dbReference type="PANTHER" id="PTHR47691:SF3">
    <property type="entry name" value="HTH-TYPE TRANSCRIPTIONAL REGULATOR RV0890C-RELATED"/>
    <property type="match status" value="1"/>
</dbReference>
<dbReference type="AlphaFoldDB" id="A0A5B8M302"/>